<accession>A0A8H7GYZ2</accession>
<evidence type="ECO:0000256" key="2">
    <source>
        <dbReference type="ARBA" id="ARBA00023002"/>
    </source>
</evidence>
<dbReference type="Pfam" id="PF08031">
    <property type="entry name" value="BBE"/>
    <property type="match status" value="1"/>
</dbReference>
<evidence type="ECO:0000313" key="4">
    <source>
        <dbReference type="EMBL" id="KAF8667847.1"/>
    </source>
</evidence>
<reference evidence="4" key="1">
    <citation type="submission" date="2020-09" db="EMBL/GenBank/DDBJ databases">
        <title>Comparative genome analyses of four rice-infecting Rhizoctonia solani isolates reveal extensive enrichment of homogalacturonan modification genes.</title>
        <authorList>
            <person name="Lee D.-Y."/>
            <person name="Jeon J."/>
            <person name="Kim K.-T."/>
            <person name="Cheong K."/>
            <person name="Song H."/>
            <person name="Choi G."/>
            <person name="Ko J."/>
            <person name="Opiyo S.O."/>
            <person name="Zuo S."/>
            <person name="Madhav S."/>
            <person name="Lee Y.-H."/>
            <person name="Wang G.-L."/>
        </authorList>
    </citation>
    <scope>NUCLEOTIDE SEQUENCE</scope>
    <source>
        <strain evidence="4">AG1-IA YN-7</strain>
    </source>
</reference>
<dbReference type="SUPFAM" id="SSF56176">
    <property type="entry name" value="FAD-binding/transporter-associated domain-like"/>
    <property type="match status" value="1"/>
</dbReference>
<feature type="domain" description="Berberine/berberine-like" evidence="3">
    <location>
        <begin position="713"/>
        <end position="748"/>
    </location>
</feature>
<organism evidence="4 5">
    <name type="scientific">Rhizoctonia solani</name>
    <dbReference type="NCBI Taxonomy" id="456999"/>
    <lineage>
        <taxon>Eukaryota</taxon>
        <taxon>Fungi</taxon>
        <taxon>Dikarya</taxon>
        <taxon>Basidiomycota</taxon>
        <taxon>Agaricomycotina</taxon>
        <taxon>Agaricomycetes</taxon>
        <taxon>Cantharellales</taxon>
        <taxon>Ceratobasidiaceae</taxon>
        <taxon>Rhizoctonia</taxon>
    </lineage>
</organism>
<dbReference type="EMBL" id="JACYCC010000352">
    <property type="protein sequence ID" value="KAF8667847.1"/>
    <property type="molecule type" value="Genomic_DNA"/>
</dbReference>
<dbReference type="InterPro" id="IPR050432">
    <property type="entry name" value="FAD-linked_Oxidoreductases_BP"/>
</dbReference>
<dbReference type="GO" id="GO:0050660">
    <property type="term" value="F:flavin adenine dinucleotide binding"/>
    <property type="evidence" value="ECO:0007669"/>
    <property type="project" value="InterPro"/>
</dbReference>
<gene>
    <name evidence="4" type="ORF">RHS04_09244</name>
</gene>
<evidence type="ECO:0000256" key="1">
    <source>
        <dbReference type="ARBA" id="ARBA00005466"/>
    </source>
</evidence>
<dbReference type="InterPro" id="IPR016169">
    <property type="entry name" value="FAD-bd_PCMH_sub2"/>
</dbReference>
<dbReference type="InterPro" id="IPR036318">
    <property type="entry name" value="FAD-bd_PCMH-like_sf"/>
</dbReference>
<evidence type="ECO:0000313" key="5">
    <source>
        <dbReference type="Proteomes" id="UP000650582"/>
    </source>
</evidence>
<dbReference type="PANTHER" id="PTHR13878">
    <property type="entry name" value="GULONOLACTONE OXIDASE"/>
    <property type="match status" value="1"/>
</dbReference>
<sequence>MAQSIAQSILTWSVSLELYKKWLVTVSALRGPENLGSAPALTIVGEHSGAFGMRPASACGVLSTARREILIRRVLTRRFPKPERSRALPGFWGLRRDNTETEPQLTQHTVTNYWLTKINSLFCRYLYKKVYDSYSYAWGQKGRGIGSIRLILIFESWTEVETQWAPQAQQKAFWSIFQVGRRSSPSVGIGIIERDSRRLFKDISVPSFSELDRVVSDGHHPSIDRLQSIQLVNYCGVSAKDPLSVSQSEWGAFNATLGGRLGRGVPFARDCFESVDFGVGPAAPGTQCSTVQAKYPDNAFRAQLYGPRQVTQWEICQKTSEGCLLDSNNPTNSSAYSPPAVCHQGSVSPYYVDVRNPNHAVNAFEFSKRTGITYSSSFTPEGCKEKYNGVPTLTYGASNKKSTCATKTDPILLSGRWRTVGAAGGWAQGGGHSVLTNTYGLGADRVVQFKVVTPDGLYRTANACQNKDLFWALRGGGGGTFGLVLEATSEVAPKPVPTVSFSWSLTPTPENLRSFMTILVENAVRWSQEGWGGYVYTPAGIIANPLLNASQAAQSLKPITDFFKNVTNGAGGGAGSGAQGQWAEYSTFLPLFTAIVSGSGIPNPKNRAIASRLVPRSLFNPANSSALVEAALEVITRSSGTASFYFATPFLFDVKKTQQGDSSVTPAWRDAVWHALVDIEWPWDGGAEQAKATYKKASYAMDPLRKLTPGGGAYQNEADVYEPDFAQSFWGSNYAKLLEIKHKYDPDGLLDCWHCGRFLA</sequence>
<dbReference type="GO" id="GO:0016491">
    <property type="term" value="F:oxidoreductase activity"/>
    <property type="evidence" value="ECO:0007669"/>
    <property type="project" value="UniProtKB-KW"/>
</dbReference>
<dbReference type="AlphaFoldDB" id="A0A8H7GYZ2"/>
<dbReference type="PANTHER" id="PTHR13878:SF91">
    <property type="entry name" value="FAD BINDING DOMAIN PROTEIN (AFU_ORTHOLOGUE AFUA_6G12070)-RELATED"/>
    <property type="match status" value="1"/>
</dbReference>
<comment type="caution">
    <text evidence="4">The sequence shown here is derived from an EMBL/GenBank/DDBJ whole genome shotgun (WGS) entry which is preliminary data.</text>
</comment>
<dbReference type="Gene3D" id="3.30.465.10">
    <property type="match status" value="2"/>
</dbReference>
<evidence type="ECO:0000259" key="3">
    <source>
        <dbReference type="Pfam" id="PF08031"/>
    </source>
</evidence>
<name>A0A8H7GYZ2_9AGAM</name>
<keyword evidence="2" id="KW-0560">Oxidoreductase</keyword>
<dbReference type="Proteomes" id="UP000650582">
    <property type="component" value="Unassembled WGS sequence"/>
</dbReference>
<dbReference type="InterPro" id="IPR012951">
    <property type="entry name" value="BBE"/>
</dbReference>
<comment type="similarity">
    <text evidence="1">Belongs to the oxygen-dependent FAD-linked oxidoreductase family.</text>
</comment>
<protein>
    <submittedName>
        <fullName evidence="4">Oxygen-dependent FAD-linked oxidoreductase family</fullName>
    </submittedName>
</protein>
<proteinExistence type="inferred from homology"/>